<dbReference type="PANTHER" id="PTHR30514:SF1">
    <property type="entry name" value="HTH-TYPE TRANSCRIPTIONAL REGULATOR HEXR-RELATED"/>
    <property type="match status" value="1"/>
</dbReference>
<dbReference type="InterPro" id="IPR046348">
    <property type="entry name" value="SIS_dom_sf"/>
</dbReference>
<dbReference type="PROSITE" id="PS51071">
    <property type="entry name" value="HTH_RPIR"/>
    <property type="match status" value="1"/>
</dbReference>
<gene>
    <name evidence="6" type="ORF">QR90_02160</name>
</gene>
<dbReference type="GO" id="GO:0097367">
    <property type="term" value="F:carbohydrate derivative binding"/>
    <property type="evidence" value="ECO:0007669"/>
    <property type="project" value="InterPro"/>
</dbReference>
<evidence type="ECO:0000313" key="7">
    <source>
        <dbReference type="Proteomes" id="UP000030634"/>
    </source>
</evidence>
<evidence type="ECO:0000256" key="1">
    <source>
        <dbReference type="ARBA" id="ARBA00023015"/>
    </source>
</evidence>
<name>A0A0A7KG27_9DEIO</name>
<dbReference type="InterPro" id="IPR000281">
    <property type="entry name" value="HTH_RpiR"/>
</dbReference>
<keyword evidence="3" id="KW-0804">Transcription</keyword>
<organism evidence="6 7">
    <name type="scientific">Deinococcus radiopugnans</name>
    <dbReference type="NCBI Taxonomy" id="57497"/>
    <lineage>
        <taxon>Bacteria</taxon>
        <taxon>Thermotogati</taxon>
        <taxon>Deinococcota</taxon>
        <taxon>Deinococci</taxon>
        <taxon>Deinococcales</taxon>
        <taxon>Deinococcaceae</taxon>
        <taxon>Deinococcus</taxon>
    </lineage>
</organism>
<feature type="domain" description="SIS" evidence="5">
    <location>
        <begin position="135"/>
        <end position="275"/>
    </location>
</feature>
<sequence length="292" mass="31184">MTQLQVLSPSPPSSGAIGRIRLQAHSLSPSLRRVAEHVMQHADSAVHQTITEVAASVGVSEATITRLCRKLDYAGFHAFKIALAADLGGREQRGRTAQEQVGADMPTPTQRLFQQAARTLDDTARLLDPVMLEDVARLLARAPRVDLTGQGNSGLIAQFFAHRLMRIGITASAYTDPHLAAVSISTLPRGGVVIGLSSSGSTIDTVQHLKLAQSCGVFTVAITHRASSPITRHAGAVLFTAAQEDPLTDAVLDTLTSQVMLLEVLYSAVLGHRPESNAMLRVTAESVVEKKY</sequence>
<keyword evidence="1" id="KW-0805">Transcription regulation</keyword>
<dbReference type="InterPro" id="IPR047640">
    <property type="entry name" value="RpiR-like"/>
</dbReference>
<evidence type="ECO:0000259" key="4">
    <source>
        <dbReference type="PROSITE" id="PS51071"/>
    </source>
</evidence>
<dbReference type="Pfam" id="PF01418">
    <property type="entry name" value="HTH_6"/>
    <property type="match status" value="1"/>
</dbReference>
<dbReference type="SUPFAM" id="SSF53697">
    <property type="entry name" value="SIS domain"/>
    <property type="match status" value="1"/>
</dbReference>
<evidence type="ECO:0000256" key="3">
    <source>
        <dbReference type="ARBA" id="ARBA00023163"/>
    </source>
</evidence>
<dbReference type="GO" id="GO:0003700">
    <property type="term" value="F:DNA-binding transcription factor activity"/>
    <property type="evidence" value="ECO:0007669"/>
    <property type="project" value="InterPro"/>
</dbReference>
<dbReference type="Gene3D" id="3.40.50.10490">
    <property type="entry name" value="Glucose-6-phosphate isomerase like protein, domain 1"/>
    <property type="match status" value="1"/>
</dbReference>
<dbReference type="SUPFAM" id="SSF46689">
    <property type="entry name" value="Homeodomain-like"/>
    <property type="match status" value="1"/>
</dbReference>
<dbReference type="GO" id="GO:0003677">
    <property type="term" value="F:DNA binding"/>
    <property type="evidence" value="ECO:0007669"/>
    <property type="project" value="UniProtKB-KW"/>
</dbReference>
<reference evidence="7" key="1">
    <citation type="submission" date="2014-11" db="EMBL/GenBank/DDBJ databases">
        <title>Hymenobacter sp. DG25B genome submission.</title>
        <authorList>
            <person name="Jung H.-Y."/>
            <person name="Kim M.K."/>
            <person name="Srinivasan S."/>
            <person name="Lim S."/>
        </authorList>
    </citation>
    <scope>NUCLEOTIDE SEQUENCE [LARGE SCALE GENOMIC DNA]</scope>
    <source>
        <strain evidence="7">DY59</strain>
    </source>
</reference>
<dbReference type="AlphaFoldDB" id="A0A0A7KG27"/>
<dbReference type="PROSITE" id="PS51464">
    <property type="entry name" value="SIS"/>
    <property type="match status" value="1"/>
</dbReference>
<dbReference type="RefSeq" id="WP_039681877.1">
    <property type="nucleotide sequence ID" value="NZ_CP010028.1"/>
</dbReference>
<dbReference type="EMBL" id="CP010028">
    <property type="protein sequence ID" value="AIZ44169.1"/>
    <property type="molecule type" value="Genomic_DNA"/>
</dbReference>
<dbReference type="Pfam" id="PF01380">
    <property type="entry name" value="SIS"/>
    <property type="match status" value="1"/>
</dbReference>
<evidence type="ECO:0000256" key="2">
    <source>
        <dbReference type="ARBA" id="ARBA00023125"/>
    </source>
</evidence>
<proteinExistence type="predicted"/>
<dbReference type="PANTHER" id="PTHR30514">
    <property type="entry name" value="GLUCOKINASE"/>
    <property type="match status" value="1"/>
</dbReference>
<dbReference type="InterPro" id="IPR035472">
    <property type="entry name" value="RpiR-like_SIS"/>
</dbReference>
<dbReference type="KEGG" id="dsw:QR90_02160"/>
<evidence type="ECO:0000259" key="5">
    <source>
        <dbReference type="PROSITE" id="PS51464"/>
    </source>
</evidence>
<dbReference type="Proteomes" id="UP000030634">
    <property type="component" value="Chromosome"/>
</dbReference>
<dbReference type="InterPro" id="IPR036388">
    <property type="entry name" value="WH-like_DNA-bd_sf"/>
</dbReference>
<accession>A0A0A7KG27</accession>
<dbReference type="STRING" id="1182571.QR90_02160"/>
<evidence type="ECO:0000313" key="6">
    <source>
        <dbReference type="EMBL" id="AIZ44169.1"/>
    </source>
</evidence>
<dbReference type="InterPro" id="IPR001347">
    <property type="entry name" value="SIS_dom"/>
</dbReference>
<dbReference type="InterPro" id="IPR009057">
    <property type="entry name" value="Homeodomain-like_sf"/>
</dbReference>
<dbReference type="CDD" id="cd05013">
    <property type="entry name" value="SIS_RpiR"/>
    <property type="match status" value="1"/>
</dbReference>
<keyword evidence="2" id="KW-0238">DNA-binding</keyword>
<feature type="domain" description="HTH rpiR-type" evidence="4">
    <location>
        <begin position="14"/>
        <end position="90"/>
    </location>
</feature>
<dbReference type="HOGENOM" id="CLU_055769_0_3_0"/>
<protein>
    <submittedName>
        <fullName evidence="6">RpiR family transcriptional regulator</fullName>
    </submittedName>
</protein>
<dbReference type="Gene3D" id="1.10.10.10">
    <property type="entry name" value="Winged helix-like DNA-binding domain superfamily/Winged helix DNA-binding domain"/>
    <property type="match status" value="1"/>
</dbReference>
<dbReference type="PROSITE" id="PS00356">
    <property type="entry name" value="HTH_LACI_1"/>
    <property type="match status" value="1"/>
</dbReference>
<dbReference type="GO" id="GO:1901135">
    <property type="term" value="P:carbohydrate derivative metabolic process"/>
    <property type="evidence" value="ECO:0007669"/>
    <property type="project" value="InterPro"/>
</dbReference>